<evidence type="ECO:0000313" key="1">
    <source>
        <dbReference type="EMBL" id="KAL2807619.1"/>
    </source>
</evidence>
<reference evidence="1 2" key="1">
    <citation type="submission" date="2024-07" db="EMBL/GenBank/DDBJ databases">
        <title>Section-level genome sequencing and comparative genomics of Aspergillus sections Usti and Cavernicolus.</title>
        <authorList>
            <consortium name="Lawrence Berkeley National Laboratory"/>
            <person name="Nybo J.L."/>
            <person name="Vesth T.C."/>
            <person name="Theobald S."/>
            <person name="Frisvad J.C."/>
            <person name="Larsen T.O."/>
            <person name="Kjaerboelling I."/>
            <person name="Rothschild-Mancinelli K."/>
            <person name="Lyhne E.K."/>
            <person name="Kogle M.E."/>
            <person name="Barry K."/>
            <person name="Clum A."/>
            <person name="Na H."/>
            <person name="Ledsgaard L."/>
            <person name="Lin J."/>
            <person name="Lipzen A."/>
            <person name="Kuo A."/>
            <person name="Riley R."/>
            <person name="Mondo S."/>
            <person name="Labutti K."/>
            <person name="Haridas S."/>
            <person name="Pangalinan J."/>
            <person name="Salamov A.A."/>
            <person name="Simmons B.A."/>
            <person name="Magnuson J.K."/>
            <person name="Chen J."/>
            <person name="Drula E."/>
            <person name="Henrissat B."/>
            <person name="Wiebenga A."/>
            <person name="Lubbers R.J."/>
            <person name="Gomes A.C."/>
            <person name="Makela M.R."/>
            <person name="Stajich J."/>
            <person name="Grigoriev I.V."/>
            <person name="Mortensen U.H."/>
            <person name="De Vries R.P."/>
            <person name="Baker S.E."/>
            <person name="Andersen M.R."/>
        </authorList>
    </citation>
    <scope>NUCLEOTIDE SEQUENCE [LARGE SCALE GENOMIC DNA]</scope>
    <source>
        <strain evidence="1 2">CBS 588.65</strain>
    </source>
</reference>
<comment type="caution">
    <text evidence="1">The sequence shown here is derived from an EMBL/GenBank/DDBJ whole genome shotgun (WGS) entry which is preliminary data.</text>
</comment>
<organism evidence="1 2">
    <name type="scientific">Aspergillus granulosus</name>
    <dbReference type="NCBI Taxonomy" id="176169"/>
    <lineage>
        <taxon>Eukaryota</taxon>
        <taxon>Fungi</taxon>
        <taxon>Dikarya</taxon>
        <taxon>Ascomycota</taxon>
        <taxon>Pezizomycotina</taxon>
        <taxon>Eurotiomycetes</taxon>
        <taxon>Eurotiomycetidae</taxon>
        <taxon>Eurotiales</taxon>
        <taxon>Aspergillaceae</taxon>
        <taxon>Aspergillus</taxon>
        <taxon>Aspergillus subgen. Nidulantes</taxon>
    </lineage>
</organism>
<proteinExistence type="predicted"/>
<dbReference type="Proteomes" id="UP001610334">
    <property type="component" value="Unassembled WGS sequence"/>
</dbReference>
<keyword evidence="2" id="KW-1185">Reference proteome</keyword>
<protein>
    <recommendedName>
        <fullName evidence="3">F-box domain-containing protein</fullName>
    </recommendedName>
</protein>
<sequence length="534" mass="60074">MLLDFPPEIIQLVLLNCTTPAFLQTAYTCRALYEIASSCREALISQLRRTPGPPLDVSSLSTSEIFPILRSRAVKQLCDSQFNASCVTFEFQDSRPNVKASSLAPHGDGTLVFSTYRDQNIVHALYVRHGEVKLAGLKTLPWIQSGSAEILKTASDGNLMYMLHRFTPDVDEPSPGSEHPFVKQAREFGGDGQTVYLTCHVLWDPEQPVRVCAFPEHADSEPSALAVADHGEFAISWCHRILSMHTVVYYTVTPGSDYDIGPNLVGFSYRPRTLYKWHGNTRGPLVTEMAFNDRSSQVLYSYQAKTLYASFQKIDRAGSPTLYENSCPVNFTDDLSLLFSIGVPFFGTHDTSNQNGFKVCRWRYLSLGIATHREESWTVACLLKSEATCRASNCGHEMNLERGRRLQDWTVMARLWGFRDATDSLGCKVAASRLGTRIAVANWNVIYVWALEPGALIDGDPEGYYDPTWRSINNGQIELHPIVLKLDAVCFQLRFTEREDEIVAITDRGIMLWDLTPFGRGSRSREQLDFEDMM</sequence>
<evidence type="ECO:0000313" key="2">
    <source>
        <dbReference type="Proteomes" id="UP001610334"/>
    </source>
</evidence>
<name>A0ABR4GWT8_9EURO</name>
<dbReference type="CDD" id="cd09917">
    <property type="entry name" value="F-box_SF"/>
    <property type="match status" value="1"/>
</dbReference>
<evidence type="ECO:0008006" key="3">
    <source>
        <dbReference type="Google" id="ProtNLM"/>
    </source>
</evidence>
<gene>
    <name evidence="1" type="ORF">BJX63DRAFT_436883</name>
</gene>
<dbReference type="EMBL" id="JBFXLT010000136">
    <property type="protein sequence ID" value="KAL2807619.1"/>
    <property type="molecule type" value="Genomic_DNA"/>
</dbReference>
<accession>A0ABR4GWT8</accession>